<evidence type="ECO:0000313" key="6">
    <source>
        <dbReference type="Proteomes" id="UP000516320"/>
    </source>
</evidence>
<evidence type="ECO:0000256" key="4">
    <source>
        <dbReference type="RuleBase" id="RU004508"/>
    </source>
</evidence>
<keyword evidence="6" id="KW-1185">Reference proteome</keyword>
<gene>
    <name evidence="5" type="ORF">GP475_04650</name>
</gene>
<dbReference type="PANTHER" id="PTHR30244:SF34">
    <property type="entry name" value="DTDP-4-AMINO-4,6-DIDEOXYGALACTOSE TRANSAMINASE"/>
    <property type="match status" value="1"/>
</dbReference>
<dbReference type="Gene3D" id="3.90.1150.10">
    <property type="entry name" value="Aspartate Aminotransferase, domain 1"/>
    <property type="match status" value="1"/>
</dbReference>
<evidence type="ECO:0000256" key="2">
    <source>
        <dbReference type="PIRSR" id="PIRSR000390-1"/>
    </source>
</evidence>
<proteinExistence type="inferred from homology"/>
<keyword evidence="5" id="KW-0808">Transferase</keyword>
<dbReference type="SUPFAM" id="SSF53383">
    <property type="entry name" value="PLP-dependent transferases"/>
    <property type="match status" value="1"/>
</dbReference>
<feature type="active site" description="Proton acceptor" evidence="2">
    <location>
        <position position="189"/>
    </location>
</feature>
<dbReference type="PIRSF" id="PIRSF000390">
    <property type="entry name" value="PLP_StrS"/>
    <property type="match status" value="1"/>
</dbReference>
<dbReference type="GO" id="GO:0000271">
    <property type="term" value="P:polysaccharide biosynthetic process"/>
    <property type="evidence" value="ECO:0007669"/>
    <property type="project" value="TreeGrafter"/>
</dbReference>
<sequence>MSRIPFAKPDITEKEVQAAADAIRSGWVTTGENAEKFETEFAQYLGSSELQCVAVNSATAALHLAVEALGIGPGDEVLVPTWTFTSTAEVVRYVGADPVLVDSNPNTYLMSLEDAETKVSPMTKAIIPVHFAGLPVNRDALNKFAHSHQLKVIEDAAHSLPTMSGGRMIGDIQPEDATEAVCFSFYATKTMTTGEGGMLVTRNKALARRAKTMRLHGISRDVFDRYSSLDASWFYEVIAPGFKYNLGDIAAAIGRVQLGRLDEMTARRTEIARRLTVELDGLPIKLPVQESEARGHSWHLYAIQILSDSRVDRDTFIQVMRENEIGCSVHFIPLHKHPYYKQQYSYKPEEFPVAEECFRKTVSLPIYSSLSDDEVTRIIETIKKIVV</sequence>
<organism evidence="5 6">
    <name type="scientific">Corynebacterium poyangense</name>
    <dbReference type="NCBI Taxonomy" id="2684405"/>
    <lineage>
        <taxon>Bacteria</taxon>
        <taxon>Bacillati</taxon>
        <taxon>Actinomycetota</taxon>
        <taxon>Actinomycetes</taxon>
        <taxon>Mycobacteriales</taxon>
        <taxon>Corynebacteriaceae</taxon>
        <taxon>Corynebacterium</taxon>
    </lineage>
</organism>
<evidence type="ECO:0000313" key="5">
    <source>
        <dbReference type="EMBL" id="QNQ90010.1"/>
    </source>
</evidence>
<dbReference type="AlphaFoldDB" id="A0A7H0SN85"/>
<dbReference type="EMBL" id="CP046884">
    <property type="protein sequence ID" value="QNQ90010.1"/>
    <property type="molecule type" value="Genomic_DNA"/>
</dbReference>
<dbReference type="InterPro" id="IPR015424">
    <property type="entry name" value="PyrdxlP-dep_Trfase"/>
</dbReference>
<dbReference type="Gene3D" id="3.40.640.10">
    <property type="entry name" value="Type I PLP-dependent aspartate aminotransferase-like (Major domain)"/>
    <property type="match status" value="1"/>
</dbReference>
<dbReference type="GO" id="GO:0008483">
    <property type="term" value="F:transaminase activity"/>
    <property type="evidence" value="ECO:0007669"/>
    <property type="project" value="UniProtKB-KW"/>
</dbReference>
<evidence type="ECO:0000256" key="1">
    <source>
        <dbReference type="ARBA" id="ARBA00001933"/>
    </source>
</evidence>
<dbReference type="Proteomes" id="UP000516320">
    <property type="component" value="Chromosome"/>
</dbReference>
<reference evidence="5 6" key="1">
    <citation type="submission" date="2019-12" db="EMBL/GenBank/DDBJ databases">
        <title>Corynebacterium sp. nov., isolated from feces of the Anser Albifrons in China.</title>
        <authorList>
            <person name="Liu Q."/>
        </authorList>
    </citation>
    <scope>NUCLEOTIDE SEQUENCE [LARGE SCALE GENOMIC DNA]</scope>
    <source>
        <strain evidence="5 6">4H37-19</strain>
    </source>
</reference>
<dbReference type="Pfam" id="PF01041">
    <property type="entry name" value="DegT_DnrJ_EryC1"/>
    <property type="match status" value="1"/>
</dbReference>
<feature type="modified residue" description="N6-(pyridoxal phosphate)lysine" evidence="3">
    <location>
        <position position="189"/>
    </location>
</feature>
<dbReference type="CDD" id="cd00616">
    <property type="entry name" value="AHBA_syn"/>
    <property type="match status" value="1"/>
</dbReference>
<dbReference type="InterPro" id="IPR015421">
    <property type="entry name" value="PyrdxlP-dep_Trfase_major"/>
</dbReference>
<dbReference type="KEGG" id="cpoy:GP475_04650"/>
<dbReference type="PANTHER" id="PTHR30244">
    <property type="entry name" value="TRANSAMINASE"/>
    <property type="match status" value="1"/>
</dbReference>
<protein>
    <submittedName>
        <fullName evidence="5">Aminotransferase class I/II-fold pyridoxal phosphate-dependent enzyme</fullName>
    </submittedName>
</protein>
<name>A0A7H0SN85_9CORY</name>
<dbReference type="InterPro" id="IPR015422">
    <property type="entry name" value="PyrdxlP-dep_Trfase_small"/>
</dbReference>
<dbReference type="GO" id="GO:0030170">
    <property type="term" value="F:pyridoxal phosphate binding"/>
    <property type="evidence" value="ECO:0007669"/>
    <property type="project" value="TreeGrafter"/>
</dbReference>
<keyword evidence="3 4" id="KW-0663">Pyridoxal phosphate</keyword>
<dbReference type="InterPro" id="IPR000653">
    <property type="entry name" value="DegT/StrS_aminotransferase"/>
</dbReference>
<comment type="cofactor">
    <cofactor evidence="1">
        <name>pyridoxal 5'-phosphate</name>
        <dbReference type="ChEBI" id="CHEBI:597326"/>
    </cofactor>
</comment>
<evidence type="ECO:0000256" key="3">
    <source>
        <dbReference type="PIRSR" id="PIRSR000390-2"/>
    </source>
</evidence>
<accession>A0A7H0SN85</accession>
<comment type="similarity">
    <text evidence="4">Belongs to the DegT/DnrJ/EryC1 family.</text>
</comment>
<keyword evidence="5" id="KW-0032">Aminotransferase</keyword>
<dbReference type="RefSeq" id="WP_187975469.1">
    <property type="nucleotide sequence ID" value="NZ_CP046884.1"/>
</dbReference>